<sequence>MKNFLALIMMILLLQSCGINRSLKQTVNVSSYPKADFDLVKINDTVRKIGQNFLRKNIQGNWELYLSGNPYAIGVKNGMLTQKLYQHQEEVFFNGVQQLVGENKKLNFALIFLKWFNRDIQEYILPEYQAELYGLSQFASDQYAALAPSYQRNLYLHGAHDIGHAMTDLMIVGCSSVALWDEKSIDQELIIGRNFDFYINDEFAENKLVQFILPEKGYGFLSVSWPGFIGVTSGMNTEGLTATINAGKSSIPHKAKTPISLVVREILQYASTIEEAISIAKKKEVFVSESIMIGSAKDRKAVLIEISPKKFDVVYPQQSYLISTNHFQGQVYQTDKRNQQHIINSHSDYRYQKIKEKIDYVQVFDVEKVVRMLQDYKGLSDKEIGYGNEKALNALLAHHGIVFRPEKKLVYVSSSPYNLGEYTVYDLNFLNDRLNLQTAIVIDSLKIKKSPFVDSHALRDFEKFKKLRREIRKAHQQKIVFSDDKMTEYISLNPSFWEVYNDAAINALLQKKYDLAIHYFREALKKEITTIPDRKKIEKQLVKLRKYTK</sequence>
<dbReference type="Gene3D" id="3.60.60.10">
    <property type="entry name" value="Penicillin V Acylase, Chain A"/>
    <property type="match status" value="1"/>
</dbReference>
<dbReference type="OrthoDB" id="5480874at2"/>
<dbReference type="STRING" id="865938.Weevi_1574"/>
<dbReference type="PANTHER" id="PTHR35190">
    <property type="entry name" value="PROTEIN DCD1B"/>
    <property type="match status" value="1"/>
</dbReference>
<evidence type="ECO:0000259" key="1">
    <source>
        <dbReference type="Pfam" id="PF03417"/>
    </source>
</evidence>
<dbReference type="Proteomes" id="UP000008641">
    <property type="component" value="Chromosome"/>
</dbReference>
<keyword evidence="3" id="KW-1185">Reference proteome</keyword>
<accession>F0NZ57</accession>
<evidence type="ECO:0000313" key="3">
    <source>
        <dbReference type="Proteomes" id="UP000008641"/>
    </source>
</evidence>
<dbReference type="HOGENOM" id="CLU_492324_0_0_10"/>
<dbReference type="InterPro" id="IPR047803">
    <property type="entry name" value="DCD1A/B-like"/>
</dbReference>
<dbReference type="EMBL" id="CP002455">
    <property type="protein sequence ID" value="ADX68274.1"/>
    <property type="molecule type" value="Genomic_DNA"/>
</dbReference>
<evidence type="ECO:0000313" key="2">
    <source>
        <dbReference type="EMBL" id="ADX68274.1"/>
    </source>
</evidence>
<dbReference type="Pfam" id="PF03417">
    <property type="entry name" value="AAT"/>
    <property type="match status" value="1"/>
</dbReference>
<dbReference type="NCBIfam" id="NF040521">
    <property type="entry name" value="C45_proenzyme"/>
    <property type="match status" value="1"/>
</dbReference>
<gene>
    <name evidence="2" type="ordered locus">Weevi_1574</name>
</gene>
<dbReference type="PANTHER" id="PTHR35190:SF2">
    <property type="entry name" value="PROTEIN DCD1B"/>
    <property type="match status" value="1"/>
</dbReference>
<dbReference type="InterPro" id="IPR011990">
    <property type="entry name" value="TPR-like_helical_dom_sf"/>
</dbReference>
<dbReference type="eggNOG" id="COG4927">
    <property type="taxonomic scope" value="Bacteria"/>
</dbReference>
<dbReference type="PROSITE" id="PS51257">
    <property type="entry name" value="PROKAR_LIPOPROTEIN"/>
    <property type="match status" value="1"/>
</dbReference>
<organism evidence="2 3">
    <name type="scientific">Weeksella virosa (strain ATCC 43766 / DSM 16922 / JCM 21250 / CCUG 30538 / CDC 9751 / IAM 14551 / NBRC 16016 / NCTC 11634 / CL345/78)</name>
    <dbReference type="NCBI Taxonomy" id="865938"/>
    <lineage>
        <taxon>Bacteria</taxon>
        <taxon>Pseudomonadati</taxon>
        <taxon>Bacteroidota</taxon>
        <taxon>Flavobacteriia</taxon>
        <taxon>Flavobacteriales</taxon>
        <taxon>Weeksellaceae</taxon>
        <taxon>Weeksella</taxon>
    </lineage>
</organism>
<dbReference type="KEGG" id="wvi:Weevi_1574"/>
<dbReference type="RefSeq" id="WP_013598663.1">
    <property type="nucleotide sequence ID" value="NC_015144.1"/>
</dbReference>
<dbReference type="InterPro" id="IPR047794">
    <property type="entry name" value="C45_proenzyme-like"/>
</dbReference>
<protein>
    <submittedName>
        <fullName evidence="2">Peptidase C45 acyl-coenzyme A:6-aminopenicillanic acid acyl-transferase</fullName>
    </submittedName>
</protein>
<dbReference type="SUPFAM" id="SSF48452">
    <property type="entry name" value="TPR-like"/>
    <property type="match status" value="1"/>
</dbReference>
<dbReference type="InterPro" id="IPR005079">
    <property type="entry name" value="Peptidase_C45_hydrolase"/>
</dbReference>
<dbReference type="AlphaFoldDB" id="F0NZ57"/>
<reference evidence="3" key="2">
    <citation type="journal article" date="2011" name="Stand. Genomic Sci.">
        <title>Complete genome sequence of Weeksella virosa type strain (9751T).</title>
        <authorList>
            <person name="Lang E."/>
            <person name="Teshima H."/>
            <person name="Lucas S."/>
            <person name="Lapidus A."/>
            <person name="Hammon N."/>
            <person name="Deshpande S."/>
            <person name="Nolan M."/>
            <person name="Cheng J."/>
            <person name="Pitluck S."/>
            <person name="Liolios K."/>
            <person name="Pagani I."/>
            <person name="Mikhailova N."/>
            <person name="Ivanova N."/>
            <person name="Mavromatis K."/>
            <person name="Pati A."/>
            <person name="Tapia R."/>
            <person name="Han C."/>
            <person name="Goodwin L."/>
            <person name="Chen A."/>
            <person name="Palaniappan K."/>
            <person name="Land M."/>
            <person name="Hauser L."/>
            <person name="Chang Y."/>
            <person name="Jeffries C."/>
            <person name="Brambilla E."/>
            <person name="Kopitz M."/>
            <person name="Rohde M."/>
            <person name="Goker M."/>
            <person name="Tindall B."/>
            <person name="Detter J."/>
            <person name="Woyke T."/>
            <person name="Bristow J."/>
            <person name="Eisen J."/>
            <person name="Markowitz V."/>
            <person name="Hugenholtz P."/>
            <person name="Klenk H."/>
            <person name="Kyrpides N."/>
        </authorList>
    </citation>
    <scope>NUCLEOTIDE SEQUENCE [LARGE SCALE GENOMIC DNA]</scope>
    <source>
        <strain evidence="3">ATCC 43766 / DSM 16922 / JCM 21250 / NBRC 16016 / NCTC 11634 / CL345/78</strain>
    </source>
</reference>
<feature type="domain" description="Peptidase C45 hydrolase" evidence="1">
    <location>
        <begin position="188"/>
        <end position="381"/>
    </location>
</feature>
<proteinExistence type="predicted"/>
<reference evidence="2 3" key="1">
    <citation type="journal article" date="2011" name="Stand. Genomic Sci.">
        <title>Complete genome sequence of Weeksella virosa type strain (9751).</title>
        <authorList>
            <person name="Lang E."/>
            <person name="Teshima H."/>
            <person name="Lucas S."/>
            <person name="Lapidus A."/>
            <person name="Hammon N."/>
            <person name="Deshpande S."/>
            <person name="Nolan M."/>
            <person name="Cheng J.F."/>
            <person name="Pitluck S."/>
            <person name="Liolios K."/>
            <person name="Pagani I."/>
            <person name="Mikhailova N."/>
            <person name="Ivanova N."/>
            <person name="Mavromatis K."/>
            <person name="Pati A."/>
            <person name="Tapia R."/>
            <person name="Han C."/>
            <person name="Goodwin L."/>
            <person name="Chen A."/>
            <person name="Palaniappan K."/>
            <person name="Land M."/>
            <person name="Hauser L."/>
            <person name="Chang Y.J."/>
            <person name="Jeffries C.D."/>
            <person name="Brambilla E.M."/>
            <person name="Kopitz M."/>
            <person name="Rohde M."/>
            <person name="Goker M."/>
            <person name="Tindall B.J."/>
            <person name="Detter J.C."/>
            <person name="Woyke T."/>
            <person name="Bristow J."/>
            <person name="Eisen J.A."/>
            <person name="Markowitz V."/>
            <person name="Hugenholtz P."/>
            <person name="Klenk H.P."/>
            <person name="Kyrpides N.C."/>
        </authorList>
    </citation>
    <scope>NUCLEOTIDE SEQUENCE [LARGE SCALE GENOMIC DNA]</scope>
    <source>
        <strain evidence="3">ATCC 43766 / DSM 16922 / JCM 21250 / NBRC 16016 / NCTC 11634 / CL345/78</strain>
    </source>
</reference>
<name>F0NZ57_WEEVC</name>